<evidence type="ECO:0000259" key="1">
    <source>
        <dbReference type="Pfam" id="PF04149"/>
    </source>
</evidence>
<dbReference type="Proteomes" id="UP001144036">
    <property type="component" value="Unassembled WGS sequence"/>
</dbReference>
<accession>A0ABT4SF99</accession>
<keyword evidence="3" id="KW-1185">Reference proteome</keyword>
<reference evidence="2" key="1">
    <citation type="submission" date="2022-11" db="EMBL/GenBank/DDBJ databases">
        <title>Nonomuraea corallina sp. nov., a new species of the genus Nonomuraea isolated from sea side sediment in Thai sea.</title>
        <authorList>
            <person name="Ngamcharungchit C."/>
            <person name="Matsumoto A."/>
            <person name="Suriyachadkun C."/>
            <person name="Panbangred W."/>
            <person name="Inahashi Y."/>
            <person name="Intra B."/>
        </authorList>
    </citation>
    <scope>NUCLEOTIDE SEQUENCE</scope>
    <source>
        <strain evidence="2">MCN248</strain>
    </source>
</reference>
<name>A0ABT4SF99_9ACTN</name>
<comment type="caution">
    <text evidence="2">The sequence shown here is derived from an EMBL/GenBank/DDBJ whole genome shotgun (WGS) entry which is preliminary data.</text>
</comment>
<sequence length="63" mass="6809">MTSLPPPEITWKVSSRCNNGSCVAVAPLPDGRIAVRDTKQADGPMLSFSGDEWHAFIGQIKHS</sequence>
<gene>
    <name evidence="2" type="ORF">OUY22_20535</name>
</gene>
<organism evidence="2 3">
    <name type="scientific">Nonomuraea corallina</name>
    <dbReference type="NCBI Taxonomy" id="2989783"/>
    <lineage>
        <taxon>Bacteria</taxon>
        <taxon>Bacillati</taxon>
        <taxon>Actinomycetota</taxon>
        <taxon>Actinomycetes</taxon>
        <taxon>Streptosporangiales</taxon>
        <taxon>Streptosporangiaceae</taxon>
        <taxon>Nonomuraea</taxon>
    </lineage>
</organism>
<protein>
    <submittedName>
        <fullName evidence="2">DUF397 domain-containing protein</fullName>
    </submittedName>
</protein>
<dbReference type="RefSeq" id="WP_270156669.1">
    <property type="nucleotide sequence ID" value="NZ_JAPNNL010000082.1"/>
</dbReference>
<dbReference type="EMBL" id="JAPNNL010000082">
    <property type="protein sequence ID" value="MDA0635815.1"/>
    <property type="molecule type" value="Genomic_DNA"/>
</dbReference>
<evidence type="ECO:0000313" key="2">
    <source>
        <dbReference type="EMBL" id="MDA0635815.1"/>
    </source>
</evidence>
<proteinExistence type="predicted"/>
<feature type="domain" description="DUF397" evidence="1">
    <location>
        <begin position="10"/>
        <end position="61"/>
    </location>
</feature>
<dbReference type="Pfam" id="PF04149">
    <property type="entry name" value="DUF397"/>
    <property type="match status" value="1"/>
</dbReference>
<dbReference type="InterPro" id="IPR007278">
    <property type="entry name" value="DUF397"/>
</dbReference>
<evidence type="ECO:0000313" key="3">
    <source>
        <dbReference type="Proteomes" id="UP001144036"/>
    </source>
</evidence>